<keyword evidence="2" id="KW-1185">Reference proteome</keyword>
<reference evidence="2" key="1">
    <citation type="journal article" date="2021" name="Microbiol. Resour. Announc.">
        <title>LGAAP: Leishmaniinae Genome Assembly and Annotation Pipeline.</title>
        <authorList>
            <person name="Almutairi H."/>
            <person name="Urbaniak M.D."/>
            <person name="Bates M.D."/>
            <person name="Jariyapan N."/>
            <person name="Kwakye-Nuako G."/>
            <person name="Thomaz-Soccol V."/>
            <person name="Al-Salem W.S."/>
            <person name="Dillon R.J."/>
            <person name="Bates P.A."/>
            <person name="Gatherer D."/>
        </authorList>
    </citation>
    <scope>NUCLEOTIDE SEQUENCE [LARGE SCALE GENOMIC DNA]</scope>
</reference>
<dbReference type="EMBL" id="JAFHLR010000032">
    <property type="protein sequence ID" value="KAG5470021.1"/>
    <property type="molecule type" value="Genomic_DNA"/>
</dbReference>
<dbReference type="KEGG" id="loi:92358669"/>
<protein>
    <submittedName>
        <fullName evidence="1">Uncharacterized protein</fullName>
    </submittedName>
</protein>
<evidence type="ECO:0000313" key="2">
    <source>
        <dbReference type="Proteomes" id="UP000674143"/>
    </source>
</evidence>
<organism evidence="1 2">
    <name type="scientific">Leishmania orientalis</name>
    <dbReference type="NCBI Taxonomy" id="2249476"/>
    <lineage>
        <taxon>Eukaryota</taxon>
        <taxon>Discoba</taxon>
        <taxon>Euglenozoa</taxon>
        <taxon>Kinetoplastea</taxon>
        <taxon>Metakinetoplastina</taxon>
        <taxon>Trypanosomatida</taxon>
        <taxon>Trypanosomatidae</taxon>
        <taxon>Leishmaniinae</taxon>
        <taxon>Leishmania</taxon>
    </lineage>
</organism>
<name>A0A836H368_9TRYP</name>
<sequence>MPANGAKSRRQMLRDGRKLSVEKLVEFVFIKSPRTLSFSHRSMGSLRHPYSRLIFEATAACTTTRSKITYLLEAFLEAKAEKQNWMRAERIFDSMLGDALMEKMKLDLLLSSELLQRFEVLWSRLGGAAGGVVSEDTYKQFQQQLYFTLFEIEDMALLPATMQFILEDYQYDSRGKSVIDFGGFANSMLELADNWTQSRAVADFASFTDRIIECCPDSSAQSSKARAPGDFTLSKEAFFRGGVVVPRVEGGQTVYCRTTL</sequence>
<evidence type="ECO:0000313" key="1">
    <source>
        <dbReference type="EMBL" id="KAG5470021.1"/>
    </source>
</evidence>
<comment type="caution">
    <text evidence="1">The sequence shown here is derived from an EMBL/GenBank/DDBJ whole genome shotgun (WGS) entry which is preliminary data.</text>
</comment>
<dbReference type="RefSeq" id="XP_067060287.1">
    <property type="nucleotide sequence ID" value="XM_067204735.1"/>
</dbReference>
<accession>A0A836H368</accession>
<reference evidence="2" key="2">
    <citation type="journal article" date="2021" name="Sci. Data">
        <title>Chromosome-scale genome sequencing, assembly and annotation of six genomes from subfamily Leishmaniinae.</title>
        <authorList>
            <person name="Almutairi H."/>
            <person name="Urbaniak M.D."/>
            <person name="Bates M.D."/>
            <person name="Jariyapan N."/>
            <person name="Kwakye-Nuako G."/>
            <person name="Thomaz Soccol V."/>
            <person name="Al-Salem W.S."/>
            <person name="Dillon R.J."/>
            <person name="Bates P.A."/>
            <person name="Gatherer D."/>
        </authorList>
    </citation>
    <scope>NUCLEOTIDE SEQUENCE [LARGE SCALE GENOMIC DNA]</scope>
</reference>
<gene>
    <name evidence="1" type="ORF">LSCM4_02711</name>
</gene>
<dbReference type="Proteomes" id="UP000674143">
    <property type="component" value="Unassembled WGS sequence"/>
</dbReference>
<dbReference type="GeneID" id="92358669"/>
<dbReference type="AlphaFoldDB" id="A0A836H368"/>
<proteinExistence type="predicted"/>